<reference evidence="1" key="1">
    <citation type="submission" date="2019-08" db="EMBL/GenBank/DDBJ databases">
        <title>Genome sequence of Clostridiales bacterium MT110.</title>
        <authorList>
            <person name="Cao J."/>
        </authorList>
    </citation>
    <scope>NUCLEOTIDE SEQUENCE</scope>
    <source>
        <strain evidence="1">MT110</strain>
    </source>
</reference>
<dbReference type="Proteomes" id="UP000594014">
    <property type="component" value="Chromosome"/>
</dbReference>
<evidence type="ECO:0000313" key="1">
    <source>
        <dbReference type="EMBL" id="QOX64835.1"/>
    </source>
</evidence>
<organism evidence="1 2">
    <name type="scientific">Anoxybacterium hadale</name>
    <dbReference type="NCBI Taxonomy" id="3408580"/>
    <lineage>
        <taxon>Bacteria</taxon>
        <taxon>Bacillati</taxon>
        <taxon>Bacillota</taxon>
        <taxon>Clostridia</taxon>
        <taxon>Peptostreptococcales</taxon>
        <taxon>Anaerovoracaceae</taxon>
        <taxon>Anoxybacterium</taxon>
    </lineage>
</organism>
<protein>
    <submittedName>
        <fullName evidence="1">Glycine/betaine ABC transporter substrate-binding protein</fullName>
    </submittedName>
</protein>
<evidence type="ECO:0000313" key="2">
    <source>
        <dbReference type="Proteomes" id="UP000594014"/>
    </source>
</evidence>
<accession>A0ACD1AEA6</accession>
<proteinExistence type="predicted"/>
<gene>
    <name evidence="1" type="ORF">FRZ06_16520</name>
</gene>
<keyword evidence="2" id="KW-1185">Reference proteome</keyword>
<sequence length="307" mass="33842">MKRTILKALSLILIIALAAGAFAGCGTKVPAEENSGAEDQKPVIKVGTKDFTENLILGELYALALEDNGYQVDRVFNIASSVVHTSLVNGDVDLYPEYTGTGLLAVLKLPLETDPQKVYDTVKKEYESRFDLVWLDYAQANDGQGLVITTEASEKYGIKTISDLQKNADKLRFASQGEFDVRDDGIPALEAKYGKFNWVSSKVYDNSLKYEVLANGEADVAPAYTTEGRLVDERFTLLEDDKYVWPPYNIAPVVSKEVLSASPDIADILNAINAKIDTKTITALNAKVDVDKLEYEDVAKEFYDSIQ</sequence>
<dbReference type="EMBL" id="CP042469">
    <property type="protein sequence ID" value="QOX64835.1"/>
    <property type="molecule type" value="Genomic_DNA"/>
</dbReference>
<name>A0ACD1AEA6_9FIRM</name>